<dbReference type="InterPro" id="IPR036265">
    <property type="entry name" value="HIT-like_sf"/>
</dbReference>
<dbReference type="PATRIC" id="fig|45068.5.peg.1328"/>
<keyword evidence="4" id="KW-1185">Reference proteome</keyword>
<comment type="caution">
    <text evidence="1">Lacks conserved residue(s) required for the propagation of feature annotation.</text>
</comment>
<dbReference type="Pfam" id="PF01230">
    <property type="entry name" value="HIT"/>
    <property type="match status" value="1"/>
</dbReference>
<feature type="domain" description="HIT" evidence="2">
    <location>
        <begin position="2"/>
        <end position="104"/>
    </location>
</feature>
<accession>A0A0W0VLV4</accession>
<evidence type="ECO:0000313" key="4">
    <source>
        <dbReference type="Proteomes" id="UP000054997"/>
    </source>
</evidence>
<dbReference type="GO" id="GO:0016787">
    <property type="term" value="F:hydrolase activity"/>
    <property type="evidence" value="ECO:0007669"/>
    <property type="project" value="UniProtKB-KW"/>
</dbReference>
<dbReference type="RefSeq" id="WP_058529232.1">
    <property type="nucleotide sequence ID" value="NZ_CAAAHZ010000003.1"/>
</dbReference>
<gene>
    <name evidence="3" type="primary">hit1</name>
    <name evidence="3" type="ORF">Llon_1229</name>
</gene>
<protein>
    <submittedName>
        <fullName evidence="3">Diadenosine tetraphosphate (Ap4A) hydrolase-like HIT family hydrolase</fullName>
    </submittedName>
</protein>
<evidence type="ECO:0000313" key="3">
    <source>
        <dbReference type="EMBL" id="KTD21131.1"/>
    </source>
</evidence>
<dbReference type="AlphaFoldDB" id="A0A0W0VLV4"/>
<dbReference type="SUPFAM" id="SSF54197">
    <property type="entry name" value="HIT-like"/>
    <property type="match status" value="1"/>
</dbReference>
<dbReference type="Gene3D" id="3.30.428.10">
    <property type="entry name" value="HIT-like"/>
    <property type="match status" value="1"/>
</dbReference>
<dbReference type="EMBL" id="LNYK01000016">
    <property type="protein sequence ID" value="KTD21131.1"/>
    <property type="molecule type" value="Genomic_DNA"/>
</dbReference>
<dbReference type="OrthoDB" id="9799145at2"/>
<reference evidence="3 4" key="1">
    <citation type="submission" date="2015-11" db="EMBL/GenBank/DDBJ databases">
        <title>Genomic analysis of 38 Legionella species identifies large and diverse effector repertoires.</title>
        <authorList>
            <person name="Burstein D."/>
            <person name="Amaro F."/>
            <person name="Zusman T."/>
            <person name="Lifshitz Z."/>
            <person name="Cohen O."/>
            <person name="Gilbert J.A."/>
            <person name="Pupko T."/>
            <person name="Shuman H.A."/>
            <person name="Segal G."/>
        </authorList>
    </citation>
    <scope>NUCLEOTIDE SEQUENCE [LARGE SCALE GENOMIC DNA]</scope>
    <source>
        <strain evidence="3 4">ATCC 49505</strain>
    </source>
</reference>
<dbReference type="STRING" id="45068.Llon_1229"/>
<name>A0A0W0VLV4_9GAMM</name>
<keyword evidence="3" id="KW-0378">Hydrolase</keyword>
<evidence type="ECO:0000256" key="1">
    <source>
        <dbReference type="PROSITE-ProRule" id="PRU00464"/>
    </source>
</evidence>
<proteinExistence type="predicted"/>
<dbReference type="Proteomes" id="UP000054997">
    <property type="component" value="Unassembled WGS sequence"/>
</dbReference>
<dbReference type="InterPro" id="IPR026026">
    <property type="entry name" value="HIT_Hint"/>
</dbReference>
<dbReference type="PIRSF" id="PIRSF000714">
    <property type="entry name" value="HIT"/>
    <property type="match status" value="1"/>
</dbReference>
<sequence length="138" mass="16004">MNFSVDNRIEESSIALEDWELSRVFLKNESRMVWFILVPRVDSITEIEHLNIQHQHQVMDEITKLSRFINLTFKPDKINVGALGNLVAQLHIHVVGRFTHDPFWPHGIWQPGYTPLPYSAEELTELKSAFKSFFASVA</sequence>
<dbReference type="InterPro" id="IPR011146">
    <property type="entry name" value="HIT-like"/>
</dbReference>
<evidence type="ECO:0000259" key="2">
    <source>
        <dbReference type="PROSITE" id="PS51084"/>
    </source>
</evidence>
<organism evidence="3 4">
    <name type="scientific">Legionella londiniensis</name>
    <dbReference type="NCBI Taxonomy" id="45068"/>
    <lineage>
        <taxon>Bacteria</taxon>
        <taxon>Pseudomonadati</taxon>
        <taxon>Pseudomonadota</taxon>
        <taxon>Gammaproteobacteria</taxon>
        <taxon>Legionellales</taxon>
        <taxon>Legionellaceae</taxon>
        <taxon>Legionella</taxon>
    </lineage>
</organism>
<dbReference type="PROSITE" id="PS51084">
    <property type="entry name" value="HIT_2"/>
    <property type="match status" value="1"/>
</dbReference>
<comment type="caution">
    <text evidence="3">The sequence shown here is derived from an EMBL/GenBank/DDBJ whole genome shotgun (WGS) entry which is preliminary data.</text>
</comment>